<dbReference type="Pfam" id="PF05686">
    <property type="entry name" value="Glyco_transf_90"/>
    <property type="match status" value="2"/>
</dbReference>
<sequence>MIKWIFFSIIILIVFVASSFFLEADFSRITSTTLLKTIIIFNNKPQLQFPLNCTDKNSTATCSSYYPTTLEFDGDSTTSCPDYFRWIHEDLKPWKSTGITRDMVERGRNVSHFRLVIVNGKVYVQKLGRVYQTRDVFTIWGVLQLLRLYPGKIPDLDLMFQCGDKTVILKKNFQGPQALSPPPVFHYCGDEISHDIVFPDWSFWGWPEINIGPWERTLHNILEGNKKTKWIDRQWNREKASNYANAKLENQCTHRYKIYIEGAAWSAQMIGNGGTDYILENLKMKYVYDYMFHLLNDYAKLLKFKPTIPEGAIEICSESMACPVQGLQKSFMEESMVNSPSDTLPCVMPSPHTPQTLKQFLQEKENLIEQVKKKGLGYFLCRSRIKAFVFAFSLRPIERTAT</sequence>
<reference evidence="2 3" key="1">
    <citation type="submission" date="2020-05" db="EMBL/GenBank/DDBJ databases">
        <title>Vigna angularis (adzuki bean) Var. LongXiaoDou No. 4 denovo assembly.</title>
        <authorList>
            <person name="Xiang H."/>
        </authorList>
    </citation>
    <scope>NUCLEOTIDE SEQUENCE [LARGE SCALE GENOMIC DNA]</scope>
    <source>
        <tissue evidence="2">Leaf</tissue>
    </source>
</reference>
<evidence type="ECO:0000313" key="2">
    <source>
        <dbReference type="EMBL" id="KAG2380357.1"/>
    </source>
</evidence>
<dbReference type="Proteomes" id="UP000743370">
    <property type="component" value="Unassembled WGS sequence"/>
</dbReference>
<dbReference type="InterPro" id="IPR006598">
    <property type="entry name" value="CAP10"/>
</dbReference>
<dbReference type="AlphaFoldDB" id="A0A8T0JT28"/>
<comment type="caution">
    <text evidence="2">The sequence shown here is derived from an EMBL/GenBank/DDBJ whole genome shotgun (WGS) entry which is preliminary data.</text>
</comment>
<dbReference type="PANTHER" id="PTHR12203">
    <property type="entry name" value="KDEL LYS-ASP-GLU-LEU CONTAINING - RELATED"/>
    <property type="match status" value="1"/>
</dbReference>
<evidence type="ECO:0000313" key="3">
    <source>
        <dbReference type="Proteomes" id="UP000743370"/>
    </source>
</evidence>
<dbReference type="InterPro" id="IPR051091">
    <property type="entry name" value="O-Glucosyltr/Glycosyltrsf_90"/>
</dbReference>
<dbReference type="PANTHER" id="PTHR12203:SF78">
    <property type="entry name" value="GLYCOSYLTRANSFERASE FAMILY 90 PROTEIN"/>
    <property type="match status" value="1"/>
</dbReference>
<organism evidence="2 3">
    <name type="scientific">Phaseolus angularis</name>
    <name type="common">Azuki bean</name>
    <name type="synonym">Vigna angularis</name>
    <dbReference type="NCBI Taxonomy" id="3914"/>
    <lineage>
        <taxon>Eukaryota</taxon>
        <taxon>Viridiplantae</taxon>
        <taxon>Streptophyta</taxon>
        <taxon>Embryophyta</taxon>
        <taxon>Tracheophyta</taxon>
        <taxon>Spermatophyta</taxon>
        <taxon>Magnoliopsida</taxon>
        <taxon>eudicotyledons</taxon>
        <taxon>Gunneridae</taxon>
        <taxon>Pentapetalae</taxon>
        <taxon>rosids</taxon>
        <taxon>fabids</taxon>
        <taxon>Fabales</taxon>
        <taxon>Fabaceae</taxon>
        <taxon>Papilionoideae</taxon>
        <taxon>50 kb inversion clade</taxon>
        <taxon>NPAAA clade</taxon>
        <taxon>indigoferoid/millettioid clade</taxon>
        <taxon>Phaseoleae</taxon>
        <taxon>Vigna</taxon>
    </lineage>
</organism>
<gene>
    <name evidence="2" type="ORF">HKW66_Vig0171360</name>
</gene>
<name>A0A8T0JT28_PHAAN</name>
<protein>
    <recommendedName>
        <fullName evidence="1">Glycosyl transferase CAP10 domain-containing protein</fullName>
    </recommendedName>
</protein>
<dbReference type="SMART" id="SM00672">
    <property type="entry name" value="CAP10"/>
    <property type="match status" value="1"/>
</dbReference>
<evidence type="ECO:0000259" key="1">
    <source>
        <dbReference type="SMART" id="SM00672"/>
    </source>
</evidence>
<accession>A0A8T0JT28</accession>
<dbReference type="EMBL" id="JABFOF010000009">
    <property type="protein sequence ID" value="KAG2380357.1"/>
    <property type="molecule type" value="Genomic_DNA"/>
</dbReference>
<proteinExistence type="predicted"/>
<feature type="domain" description="Glycosyl transferase CAP10" evidence="1">
    <location>
        <begin position="152"/>
        <end position="305"/>
    </location>
</feature>